<reference evidence="1" key="1">
    <citation type="submission" date="2018-05" db="EMBL/GenBank/DDBJ databases">
        <authorList>
            <person name="Datahose"/>
        </authorList>
    </citation>
    <scope>NUCLEOTIDE SEQUENCE</scope>
</reference>
<keyword evidence="2" id="KW-1185">Reference proteome</keyword>
<dbReference type="AlphaFoldDB" id="A0AAX7V210"/>
<name>A0AAX7V210_ASTCA</name>
<evidence type="ECO:0000313" key="1">
    <source>
        <dbReference type="Ensembl" id="ENSACLP00000075605.1"/>
    </source>
</evidence>
<reference evidence="1" key="3">
    <citation type="submission" date="2025-09" db="UniProtKB">
        <authorList>
            <consortium name="Ensembl"/>
        </authorList>
    </citation>
    <scope>IDENTIFICATION</scope>
</reference>
<organism evidence="1 2">
    <name type="scientific">Astatotilapia calliptera</name>
    <name type="common">Eastern happy</name>
    <name type="synonym">Chromis callipterus</name>
    <dbReference type="NCBI Taxonomy" id="8154"/>
    <lineage>
        <taxon>Eukaryota</taxon>
        <taxon>Metazoa</taxon>
        <taxon>Chordata</taxon>
        <taxon>Craniata</taxon>
        <taxon>Vertebrata</taxon>
        <taxon>Euteleostomi</taxon>
        <taxon>Actinopterygii</taxon>
        <taxon>Neopterygii</taxon>
        <taxon>Teleostei</taxon>
        <taxon>Neoteleostei</taxon>
        <taxon>Acanthomorphata</taxon>
        <taxon>Ovalentaria</taxon>
        <taxon>Cichlomorphae</taxon>
        <taxon>Cichliformes</taxon>
        <taxon>Cichlidae</taxon>
        <taxon>African cichlids</taxon>
        <taxon>Pseudocrenilabrinae</taxon>
        <taxon>Haplochromini</taxon>
        <taxon>Astatotilapia</taxon>
    </lineage>
</organism>
<reference evidence="1" key="2">
    <citation type="submission" date="2025-08" db="UniProtKB">
        <authorList>
            <consortium name="Ensembl"/>
        </authorList>
    </citation>
    <scope>IDENTIFICATION</scope>
</reference>
<dbReference type="Ensembl" id="ENSACLT00000068636.1">
    <property type="protein sequence ID" value="ENSACLP00000075605.1"/>
    <property type="gene ID" value="ENSACLG00000038824.1"/>
</dbReference>
<sequence>MDRLEATSQLQSRLPSLSFSTRDGYPACVYVSV</sequence>
<accession>A0AAX7V210</accession>
<proteinExistence type="predicted"/>
<evidence type="ECO:0000313" key="2">
    <source>
        <dbReference type="Proteomes" id="UP000265100"/>
    </source>
</evidence>
<dbReference type="Proteomes" id="UP000265100">
    <property type="component" value="Chromosome 3"/>
</dbReference>
<protein>
    <submittedName>
        <fullName evidence="1">Uncharacterized protein</fullName>
    </submittedName>
</protein>